<keyword evidence="2" id="KW-1185">Reference proteome</keyword>
<dbReference type="RefSeq" id="XP_022480240.1">
    <property type="nucleotide sequence ID" value="XM_022613141.1"/>
</dbReference>
<dbReference type="EMBL" id="MJBS01000008">
    <property type="protein sequence ID" value="OHF03102.1"/>
    <property type="molecule type" value="Genomic_DNA"/>
</dbReference>
<accession>A0A1G4BNS4</accession>
<organism evidence="1 2">
    <name type="scientific">Colletotrichum orchidophilum</name>
    <dbReference type="NCBI Taxonomy" id="1209926"/>
    <lineage>
        <taxon>Eukaryota</taxon>
        <taxon>Fungi</taxon>
        <taxon>Dikarya</taxon>
        <taxon>Ascomycota</taxon>
        <taxon>Pezizomycotina</taxon>
        <taxon>Sordariomycetes</taxon>
        <taxon>Hypocreomycetidae</taxon>
        <taxon>Glomerellales</taxon>
        <taxon>Glomerellaceae</taxon>
        <taxon>Colletotrichum</taxon>
    </lineage>
</organism>
<proteinExistence type="predicted"/>
<protein>
    <submittedName>
        <fullName evidence="1">Uncharacterized protein</fullName>
    </submittedName>
</protein>
<dbReference type="AlphaFoldDB" id="A0A1G4BNS4"/>
<feature type="non-terminal residue" evidence="1">
    <location>
        <position position="1"/>
    </location>
</feature>
<dbReference type="GeneID" id="34554651"/>
<sequence>LSGRSQSCTWIHVESLGSDIRRRGVLHVEITSSNDHVPTEGRPSHDVLTCLSSSAGIVGILRRRNAYSLWPRFFSDGRVCREGAGRKIWKQGVTRLKCSVPRLESIDQGQSYILR</sequence>
<evidence type="ECO:0000313" key="1">
    <source>
        <dbReference type="EMBL" id="OHF03102.1"/>
    </source>
</evidence>
<gene>
    <name evidence="1" type="ORF">CORC01_01486</name>
</gene>
<dbReference type="Proteomes" id="UP000176998">
    <property type="component" value="Unassembled WGS sequence"/>
</dbReference>
<reference evidence="1 2" key="1">
    <citation type="submission" date="2016-09" db="EMBL/GenBank/DDBJ databases">
        <authorList>
            <person name="Capua I."/>
            <person name="De Benedictis P."/>
            <person name="Joannis T."/>
            <person name="Lombin L.H."/>
            <person name="Cattoli G."/>
        </authorList>
    </citation>
    <scope>NUCLEOTIDE SEQUENCE [LARGE SCALE GENOMIC DNA]</scope>
    <source>
        <strain evidence="1 2">IMI 309357</strain>
    </source>
</reference>
<evidence type="ECO:0000313" key="2">
    <source>
        <dbReference type="Proteomes" id="UP000176998"/>
    </source>
</evidence>
<name>A0A1G4BNS4_9PEZI</name>
<comment type="caution">
    <text evidence="1">The sequence shown here is derived from an EMBL/GenBank/DDBJ whole genome shotgun (WGS) entry which is preliminary data.</text>
</comment>